<proteinExistence type="predicted"/>
<evidence type="ECO:0000313" key="3">
    <source>
        <dbReference type="Proteomes" id="UP000559256"/>
    </source>
</evidence>
<name>A0A8H5LRA4_9AGAR</name>
<feature type="compositionally biased region" description="Polar residues" evidence="1">
    <location>
        <begin position="163"/>
        <end position="179"/>
    </location>
</feature>
<dbReference type="EMBL" id="JAACJM010000022">
    <property type="protein sequence ID" value="KAF5366534.1"/>
    <property type="molecule type" value="Genomic_DNA"/>
</dbReference>
<dbReference type="OrthoDB" id="2590867at2759"/>
<evidence type="ECO:0000256" key="1">
    <source>
        <dbReference type="SAM" id="MobiDB-lite"/>
    </source>
</evidence>
<gene>
    <name evidence="2" type="ORF">D9758_008947</name>
</gene>
<accession>A0A8H5LRA4</accession>
<feature type="compositionally biased region" description="Basic and acidic residues" evidence="1">
    <location>
        <begin position="40"/>
        <end position="68"/>
    </location>
</feature>
<feature type="compositionally biased region" description="Basic and acidic residues" evidence="1">
    <location>
        <begin position="125"/>
        <end position="136"/>
    </location>
</feature>
<dbReference type="Proteomes" id="UP000559256">
    <property type="component" value="Unassembled WGS sequence"/>
</dbReference>
<organism evidence="2 3">
    <name type="scientific">Tetrapyrgos nigripes</name>
    <dbReference type="NCBI Taxonomy" id="182062"/>
    <lineage>
        <taxon>Eukaryota</taxon>
        <taxon>Fungi</taxon>
        <taxon>Dikarya</taxon>
        <taxon>Basidiomycota</taxon>
        <taxon>Agaricomycotina</taxon>
        <taxon>Agaricomycetes</taxon>
        <taxon>Agaricomycetidae</taxon>
        <taxon>Agaricales</taxon>
        <taxon>Marasmiineae</taxon>
        <taxon>Marasmiaceae</taxon>
        <taxon>Tetrapyrgos</taxon>
    </lineage>
</organism>
<sequence length="179" mass="18793">MSSSSSLGNKVRGAGHVIHGIGDNIRGTALGAADTVTNSREGESRNDVLARGGRDETAMGLDMMKDRAGNTIHTQEPLPSHEPYRSQGQDVGFGPSGATPDYRENTSFGNAAHGQGGGLTGETVRGSHPEHHRDDAVSNDPDAIRVGQRHLSHPMQRSRPDESTGTSNGTVQNGEGSFV</sequence>
<evidence type="ECO:0000313" key="2">
    <source>
        <dbReference type="EMBL" id="KAF5366534.1"/>
    </source>
</evidence>
<reference evidence="2 3" key="1">
    <citation type="journal article" date="2020" name="ISME J.">
        <title>Uncovering the hidden diversity of litter-decomposition mechanisms in mushroom-forming fungi.</title>
        <authorList>
            <person name="Floudas D."/>
            <person name="Bentzer J."/>
            <person name="Ahren D."/>
            <person name="Johansson T."/>
            <person name="Persson P."/>
            <person name="Tunlid A."/>
        </authorList>
    </citation>
    <scope>NUCLEOTIDE SEQUENCE [LARGE SCALE GENOMIC DNA]</scope>
    <source>
        <strain evidence="2 3">CBS 291.85</strain>
    </source>
</reference>
<dbReference type="AlphaFoldDB" id="A0A8H5LRA4"/>
<keyword evidence="3" id="KW-1185">Reference proteome</keyword>
<protein>
    <submittedName>
        <fullName evidence="2">Uncharacterized protein</fullName>
    </submittedName>
</protein>
<comment type="caution">
    <text evidence="2">The sequence shown here is derived from an EMBL/GenBank/DDBJ whole genome shotgun (WGS) entry which is preliminary data.</text>
</comment>
<feature type="region of interest" description="Disordered" evidence="1">
    <location>
        <begin position="35"/>
        <end position="179"/>
    </location>
</feature>